<dbReference type="Gene3D" id="1.25.40.10">
    <property type="entry name" value="Tetratricopeptide repeat domain"/>
    <property type="match status" value="1"/>
</dbReference>
<reference evidence="1" key="1">
    <citation type="submission" date="2017-11" db="EMBL/GenBank/DDBJ databases">
        <title>Three new genomes from thermophilic consortium.</title>
        <authorList>
            <person name="Quaggio R."/>
            <person name="Amgarten D."/>
            <person name="Setubal J.C."/>
        </authorList>
    </citation>
    <scope>NUCLEOTIDE SEQUENCE</scope>
    <source>
        <strain evidence="1">ZCTH01-B2</strain>
    </source>
</reference>
<comment type="caution">
    <text evidence="1">The sequence shown here is derived from an EMBL/GenBank/DDBJ whole genome shotgun (WGS) entry which is preliminary data.</text>
</comment>
<evidence type="ECO:0000313" key="1">
    <source>
        <dbReference type="EMBL" id="MBY6278277.1"/>
    </source>
</evidence>
<evidence type="ECO:0000313" key="2">
    <source>
        <dbReference type="Proteomes" id="UP000732377"/>
    </source>
</evidence>
<name>A0A953I7I0_SYMTR</name>
<gene>
    <name evidence="1" type="ORF">CWE10_19335</name>
</gene>
<dbReference type="RefSeq" id="WP_273381704.1">
    <property type="nucleotide sequence ID" value="NZ_PIUK01000421.1"/>
</dbReference>
<dbReference type="InterPro" id="IPR011990">
    <property type="entry name" value="TPR-like_helical_dom_sf"/>
</dbReference>
<accession>A0A953I7I0</accession>
<dbReference type="EMBL" id="PIUK01000421">
    <property type="protein sequence ID" value="MBY6278277.1"/>
    <property type="molecule type" value="Genomic_DNA"/>
</dbReference>
<sequence length="151" mass="17170">MTQDARTLGNLSVQLAAEGRWQEALQAAHACLRLAEPGSVLYLWVLHMLACTYVDAGLPHRARPYARAYLRQAATHPQLEPYTPYVVRAMGHIAHQERRLSAAMAWLHRAERLFTARGDWEQAERTAITLAWVLIRLRRPEAALQALSCYK</sequence>
<protein>
    <submittedName>
        <fullName evidence="1">Uncharacterized protein</fullName>
    </submittedName>
</protein>
<dbReference type="Proteomes" id="UP000732377">
    <property type="component" value="Unassembled WGS sequence"/>
</dbReference>
<organism evidence="1 2">
    <name type="scientific">Symbiobacterium thermophilum</name>
    <dbReference type="NCBI Taxonomy" id="2734"/>
    <lineage>
        <taxon>Bacteria</taxon>
        <taxon>Bacillati</taxon>
        <taxon>Bacillota</taxon>
        <taxon>Clostridia</taxon>
        <taxon>Eubacteriales</taxon>
        <taxon>Symbiobacteriaceae</taxon>
        <taxon>Symbiobacterium</taxon>
    </lineage>
</organism>
<feature type="non-terminal residue" evidence="1">
    <location>
        <position position="151"/>
    </location>
</feature>
<dbReference type="SUPFAM" id="SSF48452">
    <property type="entry name" value="TPR-like"/>
    <property type="match status" value="1"/>
</dbReference>
<dbReference type="AlphaFoldDB" id="A0A953I7I0"/>
<proteinExistence type="predicted"/>